<keyword evidence="2" id="KW-1185">Reference proteome</keyword>
<evidence type="ECO:0000313" key="2">
    <source>
        <dbReference type="Proteomes" id="UP000198793"/>
    </source>
</evidence>
<organism evidence="1 2">
    <name type="scientific">Aureimonas jatrophae</name>
    <dbReference type="NCBI Taxonomy" id="1166073"/>
    <lineage>
        <taxon>Bacteria</taxon>
        <taxon>Pseudomonadati</taxon>
        <taxon>Pseudomonadota</taxon>
        <taxon>Alphaproteobacteria</taxon>
        <taxon>Hyphomicrobiales</taxon>
        <taxon>Aurantimonadaceae</taxon>
        <taxon>Aureimonas</taxon>
    </lineage>
</organism>
<evidence type="ECO:0000313" key="1">
    <source>
        <dbReference type="EMBL" id="SDN67797.1"/>
    </source>
</evidence>
<protein>
    <submittedName>
        <fullName evidence="1">Uncharacterized protein</fullName>
    </submittedName>
</protein>
<dbReference type="STRING" id="1166073.SAMN05192530_101706"/>
<dbReference type="EMBL" id="FNIT01000001">
    <property type="protein sequence ID" value="SDN67797.1"/>
    <property type="molecule type" value="Genomic_DNA"/>
</dbReference>
<reference evidence="1 2" key="1">
    <citation type="submission" date="2016-10" db="EMBL/GenBank/DDBJ databases">
        <authorList>
            <person name="de Groot N.N."/>
        </authorList>
    </citation>
    <scope>NUCLEOTIDE SEQUENCE [LARGE SCALE GENOMIC DNA]</scope>
    <source>
        <strain evidence="2">L7-484,KACC 16230,DSM 25025</strain>
    </source>
</reference>
<accession>A0A1H0DC45</accession>
<dbReference type="RefSeq" id="WP_090668817.1">
    <property type="nucleotide sequence ID" value="NZ_FNIT01000001.1"/>
</dbReference>
<dbReference type="InterPro" id="IPR006311">
    <property type="entry name" value="TAT_signal"/>
</dbReference>
<gene>
    <name evidence="1" type="ORF">SAMN05192530_101706</name>
</gene>
<dbReference type="AlphaFoldDB" id="A0A1H0DC45"/>
<dbReference type="OrthoDB" id="9814204at2"/>
<dbReference type="Proteomes" id="UP000198793">
    <property type="component" value="Unassembled WGS sequence"/>
</dbReference>
<sequence length="164" mass="16558">MSGGPTRRDVLAGGAALAAGLALPGHAARADARPPLFVLPEPLTADQLWLRLGAPRPAGLVLVAEGAAPAQMGLSCLSPRALASLGERAGERLLPFPAQGLHLAAPARPGPRDEAAISRALVGLLADGRAAPHAFALALRDRAAGEHLAALLDASGSPRALRIL</sequence>
<name>A0A1H0DC45_9HYPH</name>
<dbReference type="PROSITE" id="PS51318">
    <property type="entry name" value="TAT"/>
    <property type="match status" value="1"/>
</dbReference>
<proteinExistence type="predicted"/>